<sequence length="243" mass="27323">MHFKDFERVLAVYAHPDDAEYLFGGTVALLTSRGAEVNYVCCTDGRKSGSDPSMTEDEVAETRAEEQRAAAKVLGVKEVTFLGHPNGSLEVTPELRRDIVRQIRRHRPQLILTLDPRRDLDTPIEISHREHMNVGEATLVAAFPEAGTPRMYPELADEGLAPHRVDDIWIATVQGANRYIDTTEVVEQKVRAFQCHVSQYGERPGRPAWTFENSRWSPMQKTMRAAGEMIGAEFAESFRAVTI</sequence>
<dbReference type="InterPro" id="IPR003737">
    <property type="entry name" value="GlcNAc_PI_deacetylase-related"/>
</dbReference>
<dbReference type="PANTHER" id="PTHR12993:SF28">
    <property type="entry name" value="LMBE FAMILY PROTEIN"/>
    <property type="match status" value="1"/>
</dbReference>
<dbReference type="SUPFAM" id="SSF102588">
    <property type="entry name" value="LmbE-like"/>
    <property type="match status" value="1"/>
</dbReference>
<dbReference type="OrthoDB" id="3514174at2"/>
<evidence type="ECO:0000313" key="3">
    <source>
        <dbReference type="Proteomes" id="UP000198983"/>
    </source>
</evidence>
<dbReference type="EMBL" id="LT629732">
    <property type="protein sequence ID" value="SDS63803.1"/>
    <property type="molecule type" value="Genomic_DNA"/>
</dbReference>
<dbReference type="Gene3D" id="3.40.50.10320">
    <property type="entry name" value="LmbE-like"/>
    <property type="match status" value="1"/>
</dbReference>
<dbReference type="Pfam" id="PF02585">
    <property type="entry name" value="PIG-L"/>
    <property type="match status" value="1"/>
</dbReference>
<accession>A0A1H1TU60</accession>
<proteinExistence type="predicted"/>
<dbReference type="PANTHER" id="PTHR12993">
    <property type="entry name" value="N-ACETYLGLUCOSAMINYL-PHOSPHATIDYLINOSITOL DE-N-ACETYLASE-RELATED"/>
    <property type="match status" value="1"/>
</dbReference>
<dbReference type="STRING" id="117157.SAMN04489717_3342"/>
<gene>
    <name evidence="2" type="ORF">SAMN04489717_3342</name>
</gene>
<dbReference type="Proteomes" id="UP000198983">
    <property type="component" value="Chromosome I"/>
</dbReference>
<keyword evidence="1" id="KW-0862">Zinc</keyword>
<keyword evidence="3" id="KW-1185">Reference proteome</keyword>
<dbReference type="InterPro" id="IPR024078">
    <property type="entry name" value="LmbE-like_dom_sf"/>
</dbReference>
<evidence type="ECO:0000313" key="2">
    <source>
        <dbReference type="EMBL" id="SDS63803.1"/>
    </source>
</evidence>
<dbReference type="GO" id="GO:0016811">
    <property type="term" value="F:hydrolase activity, acting on carbon-nitrogen (but not peptide) bonds, in linear amides"/>
    <property type="evidence" value="ECO:0007669"/>
    <property type="project" value="TreeGrafter"/>
</dbReference>
<name>A0A1H1TU60_9ACTN</name>
<organism evidence="2 3">
    <name type="scientific">Actinopolymorpha singaporensis</name>
    <dbReference type="NCBI Taxonomy" id="117157"/>
    <lineage>
        <taxon>Bacteria</taxon>
        <taxon>Bacillati</taxon>
        <taxon>Actinomycetota</taxon>
        <taxon>Actinomycetes</taxon>
        <taxon>Propionibacteriales</taxon>
        <taxon>Actinopolymorphaceae</taxon>
        <taxon>Actinopolymorpha</taxon>
    </lineage>
</organism>
<dbReference type="AlphaFoldDB" id="A0A1H1TU60"/>
<reference evidence="2 3" key="1">
    <citation type="submission" date="2016-10" db="EMBL/GenBank/DDBJ databases">
        <authorList>
            <person name="de Groot N.N."/>
        </authorList>
    </citation>
    <scope>NUCLEOTIDE SEQUENCE [LARGE SCALE GENOMIC DNA]</scope>
    <source>
        <strain evidence="2 3">DSM 22024</strain>
    </source>
</reference>
<protein>
    <submittedName>
        <fullName evidence="2">N-acetylglucosaminyl deacetylase, LmbE family</fullName>
    </submittedName>
</protein>
<dbReference type="GO" id="GO:0016137">
    <property type="term" value="P:glycoside metabolic process"/>
    <property type="evidence" value="ECO:0007669"/>
    <property type="project" value="UniProtKB-ARBA"/>
</dbReference>
<evidence type="ECO:0000256" key="1">
    <source>
        <dbReference type="ARBA" id="ARBA00022833"/>
    </source>
</evidence>
<dbReference type="RefSeq" id="WP_157728583.1">
    <property type="nucleotide sequence ID" value="NZ_LT629732.1"/>
</dbReference>